<accession>A0A7C4L009</accession>
<evidence type="ECO:0000256" key="14">
    <source>
        <dbReference type="PROSITE-ProRule" id="PRU00391"/>
    </source>
</evidence>
<keyword evidence="9" id="KW-0238">DNA-binding</keyword>
<dbReference type="PANTHER" id="PTHR22993:SF9">
    <property type="entry name" value="FORMAMIDOPYRIMIDINE-DNA GLYCOSYLASE"/>
    <property type="match status" value="1"/>
</dbReference>
<evidence type="ECO:0000256" key="5">
    <source>
        <dbReference type="ARBA" id="ARBA00022763"/>
    </source>
</evidence>
<evidence type="ECO:0000259" key="16">
    <source>
        <dbReference type="PROSITE" id="PS51068"/>
    </source>
</evidence>
<evidence type="ECO:0000256" key="2">
    <source>
        <dbReference type="ARBA" id="ARBA00001947"/>
    </source>
</evidence>
<proteinExistence type="inferred from homology"/>
<dbReference type="Gene3D" id="1.10.8.50">
    <property type="match status" value="1"/>
</dbReference>
<keyword evidence="12" id="KW-0511">Multifunctional enzyme</keyword>
<evidence type="ECO:0000256" key="1">
    <source>
        <dbReference type="ARBA" id="ARBA00001668"/>
    </source>
</evidence>
<comment type="catalytic activity">
    <reaction evidence="1">
        <text>Hydrolysis of DNA containing ring-opened 7-methylguanine residues, releasing 2,6-diamino-4-hydroxy-5-(N-methyl)formamidopyrimidine.</text>
        <dbReference type="EC" id="3.2.2.23"/>
    </reaction>
</comment>
<evidence type="ECO:0000256" key="13">
    <source>
        <dbReference type="ARBA" id="ARBA00023295"/>
    </source>
</evidence>
<keyword evidence="5" id="KW-0227">DNA damage</keyword>
<dbReference type="EMBL" id="DSXR01000095">
    <property type="protein sequence ID" value="HGS87856.1"/>
    <property type="molecule type" value="Genomic_DNA"/>
</dbReference>
<keyword evidence="13" id="KW-0326">Glycosidase</keyword>
<dbReference type="PROSITE" id="PS51068">
    <property type="entry name" value="FPG_CAT"/>
    <property type="match status" value="1"/>
</dbReference>
<feature type="domain" description="Formamidopyrimidine-DNA glycosylase catalytic" evidence="16">
    <location>
        <begin position="2"/>
        <end position="104"/>
    </location>
</feature>
<dbReference type="Pfam" id="PF06831">
    <property type="entry name" value="H2TH"/>
    <property type="match status" value="1"/>
</dbReference>
<dbReference type="SUPFAM" id="SSF57716">
    <property type="entry name" value="Glucocorticoid receptor-like (DNA-binding domain)"/>
    <property type="match status" value="1"/>
</dbReference>
<protein>
    <submittedName>
        <fullName evidence="17">Fpg/Nei family DNA glycosylase</fullName>
    </submittedName>
</protein>
<feature type="domain" description="FPG-type" evidence="15">
    <location>
        <begin position="233"/>
        <end position="267"/>
    </location>
</feature>
<dbReference type="GO" id="GO:0008270">
    <property type="term" value="F:zinc ion binding"/>
    <property type="evidence" value="ECO:0007669"/>
    <property type="project" value="UniProtKB-KW"/>
</dbReference>
<dbReference type="InterPro" id="IPR015886">
    <property type="entry name" value="H2TH_FPG"/>
</dbReference>
<keyword evidence="4" id="KW-0479">Metal-binding</keyword>
<comment type="caution">
    <text evidence="17">The sequence shown here is derived from an EMBL/GenBank/DDBJ whole genome shotgun (WGS) entry which is preliminary data.</text>
</comment>
<evidence type="ECO:0000256" key="12">
    <source>
        <dbReference type="ARBA" id="ARBA00023268"/>
    </source>
</evidence>
<sequence length="269" mass="30280">MPELPEVASRARQMNTELRGKLISGVEVVQPKCLNLSVEEFQSALCGSSIQEVTYHGKWLFVHLNQGWLLLNLGMGGEILLVTRSSLPEKYRLILDFTDGSCLAINFWWFGFAHFVTENNLEHHKMTRKLGPNALDLNTNDLKKLFQERTGHLKSFLLDQSRIAGIGNAYIHDILFLAQLHPLRSIKSLTDSEIERLSNAIQTCLRASLEKNGAFYEVDLHGWSGSFTMEDILIGYKEGQPCPVCRTTIQKIKTGSTSSFICPVCQPLL</sequence>
<dbReference type="InterPro" id="IPR000214">
    <property type="entry name" value="Znf_DNA_glyclase/AP_lyase"/>
</dbReference>
<evidence type="ECO:0000256" key="3">
    <source>
        <dbReference type="ARBA" id="ARBA00009409"/>
    </source>
</evidence>
<dbReference type="PROSITE" id="PS51066">
    <property type="entry name" value="ZF_FPG_2"/>
    <property type="match status" value="1"/>
</dbReference>
<evidence type="ECO:0000313" key="17">
    <source>
        <dbReference type="EMBL" id="HGS87856.1"/>
    </source>
</evidence>
<keyword evidence="11" id="KW-0456">Lyase</keyword>
<dbReference type="InterPro" id="IPR010979">
    <property type="entry name" value="Ribosomal_uS13-like_H2TH"/>
</dbReference>
<dbReference type="InterPro" id="IPR035937">
    <property type="entry name" value="FPG_N"/>
</dbReference>
<dbReference type="SUPFAM" id="SSF81624">
    <property type="entry name" value="N-terminal domain of MutM-like DNA repair proteins"/>
    <property type="match status" value="1"/>
</dbReference>
<keyword evidence="8" id="KW-0862">Zinc</keyword>
<evidence type="ECO:0000256" key="4">
    <source>
        <dbReference type="ARBA" id="ARBA00022723"/>
    </source>
</evidence>
<evidence type="ECO:0000256" key="11">
    <source>
        <dbReference type="ARBA" id="ARBA00023239"/>
    </source>
</evidence>
<reference evidence="17" key="1">
    <citation type="journal article" date="2020" name="mSystems">
        <title>Genome- and Community-Level Interaction Insights into Carbon Utilization and Element Cycling Functions of Hydrothermarchaeota in Hydrothermal Sediment.</title>
        <authorList>
            <person name="Zhou Z."/>
            <person name="Liu Y."/>
            <person name="Xu W."/>
            <person name="Pan J."/>
            <person name="Luo Z.H."/>
            <person name="Li M."/>
        </authorList>
    </citation>
    <scope>NUCLEOTIDE SEQUENCE [LARGE SCALE GENOMIC DNA]</scope>
    <source>
        <strain evidence="17">SpSt-556</strain>
    </source>
</reference>
<dbReference type="PANTHER" id="PTHR22993">
    <property type="entry name" value="FORMAMIDOPYRIMIDINE-DNA GLYCOSYLASE"/>
    <property type="match status" value="1"/>
</dbReference>
<dbReference type="GO" id="GO:0016829">
    <property type="term" value="F:lyase activity"/>
    <property type="evidence" value="ECO:0007669"/>
    <property type="project" value="UniProtKB-KW"/>
</dbReference>
<dbReference type="SMART" id="SM01232">
    <property type="entry name" value="H2TH"/>
    <property type="match status" value="1"/>
</dbReference>
<dbReference type="GO" id="GO:0003684">
    <property type="term" value="F:damaged DNA binding"/>
    <property type="evidence" value="ECO:0007669"/>
    <property type="project" value="InterPro"/>
</dbReference>
<dbReference type="GO" id="GO:0034039">
    <property type="term" value="F:8-oxo-7,8-dihydroguanine DNA N-glycosylase activity"/>
    <property type="evidence" value="ECO:0007669"/>
    <property type="project" value="TreeGrafter"/>
</dbReference>
<comment type="similarity">
    <text evidence="3">Belongs to the FPG family.</text>
</comment>
<dbReference type="AlphaFoldDB" id="A0A7C4L009"/>
<evidence type="ECO:0000256" key="10">
    <source>
        <dbReference type="ARBA" id="ARBA00023204"/>
    </source>
</evidence>
<dbReference type="InterPro" id="IPR010663">
    <property type="entry name" value="Znf_FPG/IleRS"/>
</dbReference>
<name>A0A7C4L009_9CHLR</name>
<gene>
    <name evidence="17" type="ORF">ENT17_09590</name>
</gene>
<evidence type="ECO:0000256" key="8">
    <source>
        <dbReference type="ARBA" id="ARBA00022833"/>
    </source>
</evidence>
<keyword evidence="10" id="KW-0234">DNA repair</keyword>
<evidence type="ECO:0000259" key="15">
    <source>
        <dbReference type="PROSITE" id="PS51066"/>
    </source>
</evidence>
<dbReference type="GO" id="GO:0006284">
    <property type="term" value="P:base-excision repair"/>
    <property type="evidence" value="ECO:0007669"/>
    <property type="project" value="InterPro"/>
</dbReference>
<comment type="cofactor">
    <cofactor evidence="2">
        <name>Zn(2+)</name>
        <dbReference type="ChEBI" id="CHEBI:29105"/>
    </cofactor>
</comment>
<evidence type="ECO:0000256" key="6">
    <source>
        <dbReference type="ARBA" id="ARBA00022771"/>
    </source>
</evidence>
<dbReference type="Pfam" id="PF06827">
    <property type="entry name" value="zf-FPG_IleRS"/>
    <property type="match status" value="1"/>
</dbReference>
<dbReference type="GO" id="GO:0003906">
    <property type="term" value="F:DNA-(apurinic or apyrimidinic site) endonuclease activity"/>
    <property type="evidence" value="ECO:0007669"/>
    <property type="project" value="InterPro"/>
</dbReference>
<dbReference type="Pfam" id="PF01149">
    <property type="entry name" value="Fapy_DNA_glyco"/>
    <property type="match status" value="1"/>
</dbReference>
<dbReference type="SUPFAM" id="SSF46946">
    <property type="entry name" value="S13-like H2TH domain"/>
    <property type="match status" value="1"/>
</dbReference>
<dbReference type="InterPro" id="IPR012319">
    <property type="entry name" value="FPG_cat"/>
</dbReference>
<keyword evidence="7" id="KW-0378">Hydrolase</keyword>
<evidence type="ECO:0000256" key="9">
    <source>
        <dbReference type="ARBA" id="ARBA00023125"/>
    </source>
</evidence>
<keyword evidence="6 14" id="KW-0863">Zinc-finger</keyword>
<dbReference type="SMART" id="SM00898">
    <property type="entry name" value="Fapy_DNA_glyco"/>
    <property type="match status" value="1"/>
</dbReference>
<dbReference type="Gene3D" id="3.20.190.10">
    <property type="entry name" value="MutM-like, N-terminal"/>
    <property type="match status" value="1"/>
</dbReference>
<evidence type="ECO:0000256" key="7">
    <source>
        <dbReference type="ARBA" id="ARBA00022801"/>
    </source>
</evidence>
<organism evidence="17">
    <name type="scientific">Bellilinea caldifistulae</name>
    <dbReference type="NCBI Taxonomy" id="360411"/>
    <lineage>
        <taxon>Bacteria</taxon>
        <taxon>Bacillati</taxon>
        <taxon>Chloroflexota</taxon>
        <taxon>Anaerolineae</taxon>
        <taxon>Anaerolineales</taxon>
        <taxon>Anaerolineaceae</taxon>
        <taxon>Bellilinea</taxon>
    </lineage>
</organism>